<comment type="caution">
    <text evidence="2">The sequence shown here is derived from an EMBL/GenBank/DDBJ whole genome shotgun (WGS) entry which is preliminary data.</text>
</comment>
<organism evidence="2 3">
    <name type="scientific">Geothermobacter ehrlichii</name>
    <dbReference type="NCBI Taxonomy" id="213224"/>
    <lineage>
        <taxon>Bacteria</taxon>
        <taxon>Pseudomonadati</taxon>
        <taxon>Thermodesulfobacteriota</taxon>
        <taxon>Desulfuromonadia</taxon>
        <taxon>Desulfuromonadales</taxon>
        <taxon>Geothermobacteraceae</taxon>
        <taxon>Geothermobacter</taxon>
    </lineage>
</organism>
<keyword evidence="3" id="KW-1185">Reference proteome</keyword>
<proteinExistence type="predicted"/>
<feature type="region of interest" description="Disordered" evidence="1">
    <location>
        <begin position="1"/>
        <end position="38"/>
    </location>
</feature>
<reference evidence="2 3" key="1">
    <citation type="submission" date="2019-07" db="EMBL/GenBank/DDBJ databases">
        <title>Genomic Encyclopedia of Type Strains, Phase IV (KMG-IV): sequencing the most valuable type-strain genomes for metagenomic binning, comparative biology and taxonomic classification.</title>
        <authorList>
            <person name="Goeker M."/>
        </authorList>
    </citation>
    <scope>NUCLEOTIDE SEQUENCE [LARGE SCALE GENOMIC DNA]</scope>
    <source>
        <strain evidence="2 3">SS015</strain>
    </source>
</reference>
<gene>
    <name evidence="2" type="ORF">EDC39_1187</name>
</gene>
<feature type="compositionally biased region" description="Polar residues" evidence="1">
    <location>
        <begin position="8"/>
        <end position="17"/>
    </location>
</feature>
<dbReference type="EMBL" id="VNIB01000018">
    <property type="protein sequence ID" value="TYO95669.1"/>
    <property type="molecule type" value="Genomic_DNA"/>
</dbReference>
<dbReference type="Proteomes" id="UP000324159">
    <property type="component" value="Unassembled WGS sequence"/>
</dbReference>
<evidence type="ECO:0000313" key="2">
    <source>
        <dbReference type="EMBL" id="TYO95669.1"/>
    </source>
</evidence>
<dbReference type="AlphaFoldDB" id="A0A5D3WHX8"/>
<protein>
    <submittedName>
        <fullName evidence="2">Uncharacterized protein</fullName>
    </submittedName>
</protein>
<sequence>MHRKSSVEKQVTQQKGFVQQPEGRATGPAFGIIQEVRS</sequence>
<name>A0A5D3WHX8_9BACT</name>
<accession>A0A5D3WHX8</accession>
<evidence type="ECO:0000256" key="1">
    <source>
        <dbReference type="SAM" id="MobiDB-lite"/>
    </source>
</evidence>
<evidence type="ECO:0000313" key="3">
    <source>
        <dbReference type="Proteomes" id="UP000324159"/>
    </source>
</evidence>